<dbReference type="InterPro" id="IPR023796">
    <property type="entry name" value="Serpin_dom"/>
</dbReference>
<dbReference type="PROSITE" id="PS00284">
    <property type="entry name" value="SERPIN"/>
    <property type="match status" value="1"/>
</dbReference>
<evidence type="ECO:0000256" key="2">
    <source>
        <dbReference type="RuleBase" id="RU000411"/>
    </source>
</evidence>
<dbReference type="Gene3D" id="2.30.39.10">
    <property type="entry name" value="Alpha-1-antitrypsin, domain 1"/>
    <property type="match status" value="2"/>
</dbReference>
<evidence type="ECO:0000313" key="7">
    <source>
        <dbReference type="Proteomes" id="UP000245119"/>
    </source>
</evidence>
<comment type="caution">
    <text evidence="6">The sequence shown here is derived from an EMBL/GenBank/DDBJ whole genome shotgun (WGS) entry which is preliminary data.</text>
</comment>
<feature type="transmembrane region" description="Helical" evidence="3">
    <location>
        <begin position="620"/>
        <end position="641"/>
    </location>
</feature>
<evidence type="ECO:0000256" key="1">
    <source>
        <dbReference type="ARBA" id="ARBA00009500"/>
    </source>
</evidence>
<keyword evidence="3" id="KW-1133">Transmembrane helix</keyword>
<gene>
    <name evidence="6" type="ORF">C0Q70_20965</name>
</gene>
<comment type="similarity">
    <text evidence="1 2">Belongs to the serpin family.</text>
</comment>
<dbReference type="InterPro" id="IPR042185">
    <property type="entry name" value="Serpin_sf_2"/>
</dbReference>
<dbReference type="GO" id="GO:0005615">
    <property type="term" value="C:extracellular space"/>
    <property type="evidence" value="ECO:0007669"/>
    <property type="project" value="InterPro"/>
</dbReference>
<accession>A0A2T7NB67</accession>
<dbReference type="GO" id="GO:0004867">
    <property type="term" value="F:serine-type endopeptidase inhibitor activity"/>
    <property type="evidence" value="ECO:0007669"/>
    <property type="project" value="InterPro"/>
</dbReference>
<evidence type="ECO:0000256" key="4">
    <source>
        <dbReference type="SAM" id="SignalP"/>
    </source>
</evidence>
<feature type="transmembrane region" description="Helical" evidence="3">
    <location>
        <begin position="496"/>
        <end position="514"/>
    </location>
</feature>
<dbReference type="InterPro" id="IPR042178">
    <property type="entry name" value="Serpin_sf_1"/>
</dbReference>
<feature type="transmembrane region" description="Helical" evidence="3">
    <location>
        <begin position="430"/>
        <end position="452"/>
    </location>
</feature>
<keyword evidence="7" id="KW-1185">Reference proteome</keyword>
<dbReference type="EMBL" id="PZQS01000014">
    <property type="protein sequence ID" value="PVD18416.1"/>
    <property type="molecule type" value="Genomic_DNA"/>
</dbReference>
<dbReference type="PANTHER" id="PTHR11461">
    <property type="entry name" value="SERINE PROTEASE INHIBITOR, SERPIN"/>
    <property type="match status" value="1"/>
</dbReference>
<sequence length="846" mass="92688">MAASGLRTVFALLLALALTDAIPRYRRASSLSLSTSSFGASLYKRLASGNHDNIIYSPLSVYTALTMTLLGAGGVTETELMTTLAVQPGQNVHSDIHTLMTSMTTNDPAANLTLRMANALYYDAAKIAISDSFAASMSRYYGTGLQPFQRPNPEQAINTWVEEVTQHAITNFLQPGAINDDTVLALLNALFFEASWLSTFEPLHTRNASFTTISGAVKQVPLMSKTDSFSVKNVPELDARVLELPYKGGDYSLFIILPNTKTGLTAMENKLTGQILESIFKSMPDEDLFEVFVPKFNLRNNQRLNEPLKSLGLHDMFDVVKANLSAMERGGLGLYVQMVLHEAMIEVTETGSRAAAVTSVMSESYSLVLHRVVVNKPGGRGRETGFATCAMSCVTNHPAPRGAYWYSHRQIRSASDIYCEGVTDSIRLQLFSPAIMGVVRVVVAVLLLGVLLHSGCQVTSSRDARHRTRAALLSQSVTSFGASLYLQLTSGNLDNLIFSPFSVFVALAMTLLGADGVTKRELMTVLSVGPQQGVHHTLHNTIASFQTGLDPETNLTLRVANAVYYDQFRITVLPGFSQNIERLYGGALKPFEEQNPEAAINSWVAEVTDGMIQNFLRPGYIAASGSLLMLLNAVFFEGLWASQFPPEFTHDSDFTTATGTVVQVPRMYNSDAYIRLKNIEALNAQVVELPYKGDRFSLFLVLPNTWDGLMNLERRLNGQMITNIMNDMPGTVRAELSLPKFRLKTREKLKEHLQAIGLRSAFSNTANFRRLSSSRVKINTVIHEAVIEVNESGSRAAAVTAAGPVNITGPSHRVVVNKPFVFILRDKISGLNIFMGRVADPSQQSP</sequence>
<dbReference type="InterPro" id="IPR023795">
    <property type="entry name" value="Serpin_CS"/>
</dbReference>
<feature type="domain" description="Serpin" evidence="5">
    <location>
        <begin position="482"/>
        <end position="841"/>
    </location>
</feature>
<dbReference type="SUPFAM" id="SSF56574">
    <property type="entry name" value="Serpins"/>
    <property type="match status" value="2"/>
</dbReference>
<name>A0A2T7NB67_POMCA</name>
<dbReference type="OrthoDB" id="671595at2759"/>
<protein>
    <recommendedName>
        <fullName evidence="5">Serpin domain-containing protein</fullName>
    </recommendedName>
</protein>
<dbReference type="InterPro" id="IPR000215">
    <property type="entry name" value="Serpin_fam"/>
</dbReference>
<dbReference type="AlphaFoldDB" id="A0A2T7NB67"/>
<feature type="transmembrane region" description="Helical" evidence="3">
    <location>
        <begin position="472"/>
        <end position="490"/>
    </location>
</feature>
<reference evidence="6 7" key="1">
    <citation type="submission" date="2018-04" db="EMBL/GenBank/DDBJ databases">
        <title>The genome of golden apple snail Pomacea canaliculata provides insight into stress tolerance and invasive adaptation.</title>
        <authorList>
            <person name="Liu C."/>
            <person name="Liu B."/>
            <person name="Ren Y."/>
            <person name="Zhang Y."/>
            <person name="Wang H."/>
            <person name="Li S."/>
            <person name="Jiang F."/>
            <person name="Yin L."/>
            <person name="Zhang G."/>
            <person name="Qian W."/>
            <person name="Fan W."/>
        </authorList>
    </citation>
    <scope>NUCLEOTIDE SEQUENCE [LARGE SCALE GENOMIC DNA]</scope>
    <source>
        <strain evidence="6">SZHN2017</strain>
        <tissue evidence="6">Muscle</tissue>
    </source>
</reference>
<proteinExistence type="inferred from homology"/>
<keyword evidence="4" id="KW-0732">Signal</keyword>
<evidence type="ECO:0000256" key="3">
    <source>
        <dbReference type="SAM" id="Phobius"/>
    </source>
</evidence>
<dbReference type="InterPro" id="IPR036186">
    <property type="entry name" value="Serpin_sf"/>
</dbReference>
<evidence type="ECO:0000259" key="5">
    <source>
        <dbReference type="SMART" id="SM00093"/>
    </source>
</evidence>
<dbReference type="Gene3D" id="3.30.497.10">
    <property type="entry name" value="Antithrombin, subunit I, domain 2"/>
    <property type="match status" value="2"/>
</dbReference>
<evidence type="ECO:0000313" key="6">
    <source>
        <dbReference type="EMBL" id="PVD18416.1"/>
    </source>
</evidence>
<dbReference type="SMART" id="SM00093">
    <property type="entry name" value="SERPIN"/>
    <property type="match status" value="2"/>
</dbReference>
<dbReference type="PANTHER" id="PTHR11461:SF211">
    <property type="entry name" value="GH10112P-RELATED"/>
    <property type="match status" value="1"/>
</dbReference>
<feature type="signal peptide" evidence="4">
    <location>
        <begin position="1"/>
        <end position="21"/>
    </location>
</feature>
<organism evidence="6 7">
    <name type="scientific">Pomacea canaliculata</name>
    <name type="common">Golden apple snail</name>
    <dbReference type="NCBI Taxonomy" id="400727"/>
    <lineage>
        <taxon>Eukaryota</taxon>
        <taxon>Metazoa</taxon>
        <taxon>Spiralia</taxon>
        <taxon>Lophotrochozoa</taxon>
        <taxon>Mollusca</taxon>
        <taxon>Gastropoda</taxon>
        <taxon>Caenogastropoda</taxon>
        <taxon>Architaenioglossa</taxon>
        <taxon>Ampullarioidea</taxon>
        <taxon>Ampullariidae</taxon>
        <taxon>Pomacea</taxon>
    </lineage>
</organism>
<dbReference type="Pfam" id="PF00079">
    <property type="entry name" value="Serpin"/>
    <property type="match status" value="2"/>
</dbReference>
<feature type="domain" description="Serpin" evidence="5">
    <location>
        <begin position="40"/>
        <end position="377"/>
    </location>
</feature>
<keyword evidence="3" id="KW-0472">Membrane</keyword>
<dbReference type="CDD" id="cd00172">
    <property type="entry name" value="serpin"/>
    <property type="match status" value="2"/>
</dbReference>
<keyword evidence="3" id="KW-0812">Transmembrane</keyword>
<feature type="chain" id="PRO_5015617949" description="Serpin domain-containing protein" evidence="4">
    <location>
        <begin position="22"/>
        <end position="846"/>
    </location>
</feature>
<dbReference type="Proteomes" id="UP000245119">
    <property type="component" value="Linkage Group LG14"/>
</dbReference>